<evidence type="ECO:0000313" key="1">
    <source>
        <dbReference type="EMBL" id="RIE00618.1"/>
    </source>
</evidence>
<name>A0A398CIE8_9BACL</name>
<organism evidence="1 2">
    <name type="scientific">Cohnella faecalis</name>
    <dbReference type="NCBI Taxonomy" id="2315694"/>
    <lineage>
        <taxon>Bacteria</taxon>
        <taxon>Bacillati</taxon>
        <taxon>Bacillota</taxon>
        <taxon>Bacilli</taxon>
        <taxon>Bacillales</taxon>
        <taxon>Paenibacillaceae</taxon>
        <taxon>Cohnella</taxon>
    </lineage>
</organism>
<protein>
    <submittedName>
        <fullName evidence="1">Uncharacterized protein</fullName>
    </submittedName>
</protein>
<dbReference type="AlphaFoldDB" id="A0A398CIE8"/>
<evidence type="ECO:0000313" key="2">
    <source>
        <dbReference type="Proteomes" id="UP000266340"/>
    </source>
</evidence>
<dbReference type="EMBL" id="QXJM01000051">
    <property type="protein sequence ID" value="RIE00618.1"/>
    <property type="molecule type" value="Genomic_DNA"/>
</dbReference>
<proteinExistence type="predicted"/>
<sequence length="173" mass="19898">MLVSFKLRIVHQEERKHIKLVYDRSEATQRTYAPQSFIGLLVADLEKGKHFVEVDLDDPFFRVFTVSAEAPIDFGRIGLHSAHLSLDYGNPADPATLKHADFVFDKDRAEARRFEVFMNERLDTDYEYSVQYHFDPLSGWEGSKTSYEQPPGERKIGRCCSILSRTSGFLSCK</sequence>
<accession>A0A398CIE8</accession>
<keyword evidence="2" id="KW-1185">Reference proteome</keyword>
<gene>
    <name evidence="1" type="ORF">D3H35_27550</name>
</gene>
<reference evidence="1 2" key="1">
    <citation type="submission" date="2018-09" db="EMBL/GenBank/DDBJ databases">
        <title>Cohnella cavernae sp. nov., isolated from a karst cave.</title>
        <authorList>
            <person name="Zhu H."/>
        </authorList>
    </citation>
    <scope>NUCLEOTIDE SEQUENCE [LARGE SCALE GENOMIC DNA]</scope>
    <source>
        <strain evidence="1 2">K2E09-144</strain>
    </source>
</reference>
<dbReference type="RefSeq" id="WP_119152326.1">
    <property type="nucleotide sequence ID" value="NZ_QXJM01000051.1"/>
</dbReference>
<dbReference type="Proteomes" id="UP000266340">
    <property type="component" value="Unassembled WGS sequence"/>
</dbReference>
<comment type="caution">
    <text evidence="1">The sequence shown here is derived from an EMBL/GenBank/DDBJ whole genome shotgun (WGS) entry which is preliminary data.</text>
</comment>